<evidence type="ECO:0000313" key="1">
    <source>
        <dbReference type="EMBL" id="KAK4815667.1"/>
    </source>
</evidence>
<proteinExistence type="predicted"/>
<dbReference type="Proteomes" id="UP001333110">
    <property type="component" value="Unassembled WGS sequence"/>
</dbReference>
<accession>A0AAN7MXN2</accession>
<name>A0AAN7MXN2_MYCAM</name>
<keyword evidence="2" id="KW-1185">Reference proteome</keyword>
<dbReference type="EMBL" id="JAUNZN010000009">
    <property type="protein sequence ID" value="KAK4815667.1"/>
    <property type="molecule type" value="Genomic_DNA"/>
</dbReference>
<organism evidence="1 2">
    <name type="scientific">Mycteria americana</name>
    <name type="common">Wood stork</name>
    <dbReference type="NCBI Taxonomy" id="33587"/>
    <lineage>
        <taxon>Eukaryota</taxon>
        <taxon>Metazoa</taxon>
        <taxon>Chordata</taxon>
        <taxon>Craniata</taxon>
        <taxon>Vertebrata</taxon>
        <taxon>Euteleostomi</taxon>
        <taxon>Archelosauria</taxon>
        <taxon>Archosauria</taxon>
        <taxon>Dinosauria</taxon>
        <taxon>Saurischia</taxon>
        <taxon>Theropoda</taxon>
        <taxon>Coelurosauria</taxon>
        <taxon>Aves</taxon>
        <taxon>Neognathae</taxon>
        <taxon>Neoaves</taxon>
        <taxon>Aequornithes</taxon>
        <taxon>Ciconiiformes</taxon>
        <taxon>Ciconiidae</taxon>
        <taxon>Mycteria</taxon>
    </lineage>
</organism>
<sequence length="154" mass="18014">MRGKASKADVVVGVCYRSPSQDESTNNFMGFTWSYSFKPIKVLKHIEYYFLIKVLRELTRKGALLDLLFVNRDGLAGKKKRVYNLWKKGQATQEDYKDIMRLCREKIRRAKAQLERNLATAVKDNKKCFWKYVNSKRRAKENLHPFLDAVGETS</sequence>
<evidence type="ECO:0000313" key="2">
    <source>
        <dbReference type="Proteomes" id="UP001333110"/>
    </source>
</evidence>
<gene>
    <name evidence="1" type="ORF">QYF61_005413</name>
</gene>
<protein>
    <submittedName>
        <fullName evidence="1">Uncharacterized protein</fullName>
    </submittedName>
</protein>
<dbReference type="AlphaFoldDB" id="A0AAN7MXN2"/>
<comment type="caution">
    <text evidence="1">The sequence shown here is derived from an EMBL/GenBank/DDBJ whole genome shotgun (WGS) entry which is preliminary data.</text>
</comment>
<reference evidence="1 2" key="1">
    <citation type="journal article" date="2023" name="J. Hered.">
        <title>Chromosome-level genome of the wood stork (Mycteria americana) provides insight into avian chromosome evolution.</title>
        <authorList>
            <person name="Flamio R. Jr."/>
            <person name="Ramstad K.M."/>
        </authorList>
    </citation>
    <scope>NUCLEOTIDE SEQUENCE [LARGE SCALE GENOMIC DNA]</scope>
    <source>
        <strain evidence="1">JAX WOST 10</strain>
    </source>
</reference>